<accession>A0A5C5XYX4</accession>
<dbReference type="AlphaFoldDB" id="A0A5C5XYX4"/>
<name>A0A5C5XYX4_9PLAN</name>
<comment type="caution">
    <text evidence="1">The sequence shown here is derived from an EMBL/GenBank/DDBJ whole genome shotgun (WGS) entry which is preliminary data.</text>
</comment>
<gene>
    <name evidence="1" type="ORF">Pan14r_08630</name>
</gene>
<sequence>MGVRKDLRNWANSIDRTDGKIELYARMNTHFDPEQGFTGTHNFTVLTGEPVKIKHTDGTTGWTTRPGLPEDPSRFFVVPPGIWVDDIDDVVTVWDHHYNAGSCEP</sequence>
<evidence type="ECO:0000313" key="2">
    <source>
        <dbReference type="Proteomes" id="UP000317238"/>
    </source>
</evidence>
<reference evidence="1 2" key="1">
    <citation type="submission" date="2019-02" db="EMBL/GenBank/DDBJ databases">
        <title>Deep-cultivation of Planctomycetes and their phenomic and genomic characterization uncovers novel biology.</title>
        <authorList>
            <person name="Wiegand S."/>
            <person name="Jogler M."/>
            <person name="Boedeker C."/>
            <person name="Pinto D."/>
            <person name="Vollmers J."/>
            <person name="Rivas-Marin E."/>
            <person name="Kohn T."/>
            <person name="Peeters S.H."/>
            <person name="Heuer A."/>
            <person name="Rast P."/>
            <person name="Oberbeckmann S."/>
            <person name="Bunk B."/>
            <person name="Jeske O."/>
            <person name="Meyerdierks A."/>
            <person name="Storesund J.E."/>
            <person name="Kallscheuer N."/>
            <person name="Luecker S."/>
            <person name="Lage O.M."/>
            <person name="Pohl T."/>
            <person name="Merkel B.J."/>
            <person name="Hornburger P."/>
            <person name="Mueller R.-W."/>
            <person name="Bruemmer F."/>
            <person name="Labrenz M."/>
            <person name="Spormann A.M."/>
            <person name="Op Den Camp H."/>
            <person name="Overmann J."/>
            <person name="Amann R."/>
            <person name="Jetten M.S.M."/>
            <person name="Mascher T."/>
            <person name="Medema M.H."/>
            <person name="Devos D.P."/>
            <person name="Kaster A.-K."/>
            <person name="Ovreas L."/>
            <person name="Rohde M."/>
            <person name="Galperin M.Y."/>
            <person name="Jogler C."/>
        </authorList>
    </citation>
    <scope>NUCLEOTIDE SEQUENCE [LARGE SCALE GENOMIC DNA]</scope>
    <source>
        <strain evidence="1 2">Pan14r</strain>
    </source>
</reference>
<dbReference type="EMBL" id="SJPL01000001">
    <property type="protein sequence ID" value="TWT68616.1"/>
    <property type="molecule type" value="Genomic_DNA"/>
</dbReference>
<dbReference type="Proteomes" id="UP000317238">
    <property type="component" value="Unassembled WGS sequence"/>
</dbReference>
<dbReference type="RefSeq" id="WP_146438415.1">
    <property type="nucleotide sequence ID" value="NZ_SJPL01000001.1"/>
</dbReference>
<evidence type="ECO:0000313" key="1">
    <source>
        <dbReference type="EMBL" id="TWT68616.1"/>
    </source>
</evidence>
<protein>
    <submittedName>
        <fullName evidence="1">Uncharacterized protein</fullName>
    </submittedName>
</protein>
<keyword evidence="2" id="KW-1185">Reference proteome</keyword>
<proteinExistence type="predicted"/>
<organism evidence="1 2">
    <name type="scientific">Crateriforma conspicua</name>
    <dbReference type="NCBI Taxonomy" id="2527996"/>
    <lineage>
        <taxon>Bacteria</taxon>
        <taxon>Pseudomonadati</taxon>
        <taxon>Planctomycetota</taxon>
        <taxon>Planctomycetia</taxon>
        <taxon>Planctomycetales</taxon>
        <taxon>Planctomycetaceae</taxon>
        <taxon>Crateriforma</taxon>
    </lineage>
</organism>